<comment type="caution">
    <text evidence="1">The sequence shown here is derived from an EMBL/GenBank/DDBJ whole genome shotgun (WGS) entry which is preliminary data.</text>
</comment>
<feature type="non-terminal residue" evidence="1">
    <location>
        <position position="119"/>
    </location>
</feature>
<name>A0A5J4VPQ8_9EUKA</name>
<evidence type="ECO:0000313" key="2">
    <source>
        <dbReference type="Proteomes" id="UP000324800"/>
    </source>
</evidence>
<organism evidence="1 2">
    <name type="scientific">Streblomastix strix</name>
    <dbReference type="NCBI Taxonomy" id="222440"/>
    <lineage>
        <taxon>Eukaryota</taxon>
        <taxon>Metamonada</taxon>
        <taxon>Preaxostyla</taxon>
        <taxon>Oxymonadida</taxon>
        <taxon>Streblomastigidae</taxon>
        <taxon>Streblomastix</taxon>
    </lineage>
</organism>
<dbReference type="AlphaFoldDB" id="A0A5J4VPQ8"/>
<reference evidence="1 2" key="1">
    <citation type="submission" date="2019-03" db="EMBL/GenBank/DDBJ databases">
        <title>Single cell metagenomics reveals metabolic interactions within the superorganism composed of flagellate Streblomastix strix and complex community of Bacteroidetes bacteria on its surface.</title>
        <authorList>
            <person name="Treitli S.C."/>
            <person name="Kolisko M."/>
            <person name="Husnik F."/>
            <person name="Keeling P."/>
            <person name="Hampl V."/>
        </authorList>
    </citation>
    <scope>NUCLEOTIDE SEQUENCE [LARGE SCALE GENOMIC DNA]</scope>
    <source>
        <strain evidence="1">ST1C</strain>
    </source>
</reference>
<gene>
    <name evidence="1" type="ORF">EZS28_020151</name>
</gene>
<accession>A0A5J4VPQ8</accession>
<dbReference type="Proteomes" id="UP000324800">
    <property type="component" value="Unassembled WGS sequence"/>
</dbReference>
<sequence length="119" mass="13106">MALFVLFVSSSDLDTFLLVDINSYYTLIKDNPATTNFAVLLATTNFDSFILIANFGSFILTANFDSFILTANFIEAAPVTNSVILVANFDSFILVDNLVLIDGSAMFVKDLLIFEEILV</sequence>
<protein>
    <submittedName>
        <fullName evidence="1">Uncharacterized protein</fullName>
    </submittedName>
</protein>
<evidence type="ECO:0000313" key="1">
    <source>
        <dbReference type="EMBL" id="KAA6384319.1"/>
    </source>
</evidence>
<proteinExistence type="predicted"/>
<dbReference type="EMBL" id="SNRW01005814">
    <property type="protein sequence ID" value="KAA6384319.1"/>
    <property type="molecule type" value="Genomic_DNA"/>
</dbReference>